<dbReference type="RefSeq" id="WP_028600256.1">
    <property type="nucleotide sequence ID" value="NZ_BIMM01000030.1"/>
</dbReference>
<keyword evidence="3" id="KW-1185">Reference proteome</keyword>
<accession>A0A2N5N1Z1</accession>
<evidence type="ECO:0000313" key="3">
    <source>
        <dbReference type="Proteomes" id="UP000234789"/>
    </source>
</evidence>
<comment type="caution">
    <text evidence="2">The sequence shown here is derived from an EMBL/GenBank/DDBJ whole genome shotgun (WGS) entry which is preliminary data.</text>
</comment>
<sequence length="300" mass="33296">MLSRGGAGSPPSTEPAAGRPEEAELYRPLTINFGSLALPPTLRLLQRWNESLGDSETFYGLFGFYLQTGGFRYANTPCDAVVFGSTGMDGIHFALLTDFGRSADLEQAPVICVSPMEFDDPSTVIARNLREFLSYGEQDWALFYNVFADERQWRSFQEKSAREQAESQWRRSDEEESRLGALRKQFLAEAGLSAMADGWTNLQAVRLERAERRSIPTTDSLGVIEPAEPGWNGTLPPLGRDTSPDESELEPWLRQAPRHARLAAIRLLQHHGLSPALAALLADELQALGLGEDALRLLFE</sequence>
<gene>
    <name evidence="2" type="ORF">B8V81_2792</name>
</gene>
<protein>
    <recommendedName>
        <fullName evidence="4">SMI1/KNR4 family protein</fullName>
    </recommendedName>
</protein>
<reference evidence="2 3" key="1">
    <citation type="submission" date="2017-05" db="EMBL/GenBank/DDBJ databases">
        <title>Functional genome analysis of Paenibacillus pasadenensis strain R16: insights on endophytic life style and antifungal activity.</title>
        <authorList>
            <person name="Passera A."/>
            <person name="Marcolungo L."/>
            <person name="Casati P."/>
            <person name="Brasca M."/>
            <person name="Quaglino F."/>
            <person name="Delledonne M."/>
        </authorList>
    </citation>
    <scope>NUCLEOTIDE SEQUENCE [LARGE SCALE GENOMIC DNA]</scope>
    <source>
        <strain evidence="2 3">R16</strain>
    </source>
</reference>
<evidence type="ECO:0000256" key="1">
    <source>
        <dbReference type="SAM" id="MobiDB-lite"/>
    </source>
</evidence>
<organism evidence="2 3">
    <name type="scientific">Paenibacillus pasadenensis</name>
    <dbReference type="NCBI Taxonomy" id="217090"/>
    <lineage>
        <taxon>Bacteria</taxon>
        <taxon>Bacillati</taxon>
        <taxon>Bacillota</taxon>
        <taxon>Bacilli</taxon>
        <taxon>Bacillales</taxon>
        <taxon>Paenibacillaceae</taxon>
        <taxon>Paenibacillus</taxon>
    </lineage>
</organism>
<proteinExistence type="predicted"/>
<evidence type="ECO:0000313" key="2">
    <source>
        <dbReference type="EMBL" id="PLT44361.1"/>
    </source>
</evidence>
<feature type="region of interest" description="Disordered" evidence="1">
    <location>
        <begin position="220"/>
        <end position="247"/>
    </location>
</feature>
<evidence type="ECO:0008006" key="4">
    <source>
        <dbReference type="Google" id="ProtNLM"/>
    </source>
</evidence>
<dbReference type="EMBL" id="NFEZ01000004">
    <property type="protein sequence ID" value="PLT44361.1"/>
    <property type="molecule type" value="Genomic_DNA"/>
</dbReference>
<dbReference type="OrthoDB" id="264488at2"/>
<dbReference type="AlphaFoldDB" id="A0A2N5N1Z1"/>
<name>A0A2N5N1Z1_9BACL</name>
<dbReference type="Proteomes" id="UP000234789">
    <property type="component" value="Unassembled WGS sequence"/>
</dbReference>
<feature type="region of interest" description="Disordered" evidence="1">
    <location>
        <begin position="1"/>
        <end position="20"/>
    </location>
</feature>